<evidence type="ECO:0000313" key="3">
    <source>
        <dbReference type="Proteomes" id="UP001271648"/>
    </source>
</evidence>
<dbReference type="RefSeq" id="WP_283732001.1">
    <property type="nucleotide sequence ID" value="NZ_CP125968.1"/>
</dbReference>
<protein>
    <recommendedName>
        <fullName evidence="4">Lipoprotein</fullName>
    </recommendedName>
</protein>
<name>A0AAW9A6L6_9BACL</name>
<keyword evidence="3" id="KW-1185">Reference proteome</keyword>
<dbReference type="EMBL" id="JAUBDJ010000001">
    <property type="protein sequence ID" value="MDW0115360.1"/>
    <property type="molecule type" value="Genomic_DNA"/>
</dbReference>
<feature type="signal peptide" evidence="1">
    <location>
        <begin position="1"/>
        <end position="19"/>
    </location>
</feature>
<dbReference type="Proteomes" id="UP001271648">
    <property type="component" value="Unassembled WGS sequence"/>
</dbReference>
<comment type="caution">
    <text evidence="2">The sequence shown here is derived from an EMBL/GenBank/DDBJ whole genome shotgun (WGS) entry which is preliminary data.</text>
</comment>
<evidence type="ECO:0000256" key="1">
    <source>
        <dbReference type="SAM" id="SignalP"/>
    </source>
</evidence>
<dbReference type="PROSITE" id="PS51257">
    <property type="entry name" value="PROKAR_LIPOPROTEIN"/>
    <property type="match status" value="1"/>
</dbReference>
<accession>A0AAW9A6L6</accession>
<gene>
    <name evidence="2" type="ORF">QTL97_00200</name>
</gene>
<dbReference type="AlphaFoldDB" id="A0AAW9A6L6"/>
<organism evidence="2 3">
    <name type="scientific">Sporosarcina thermotolerans</name>
    <dbReference type="NCBI Taxonomy" id="633404"/>
    <lineage>
        <taxon>Bacteria</taxon>
        <taxon>Bacillati</taxon>
        <taxon>Bacillota</taxon>
        <taxon>Bacilli</taxon>
        <taxon>Bacillales</taxon>
        <taxon>Caryophanaceae</taxon>
        <taxon>Sporosarcina</taxon>
    </lineage>
</organism>
<evidence type="ECO:0008006" key="4">
    <source>
        <dbReference type="Google" id="ProtNLM"/>
    </source>
</evidence>
<reference evidence="2 3" key="1">
    <citation type="submission" date="2023-06" db="EMBL/GenBank/DDBJ databases">
        <title>Sporosarcina sp. nov., isolated from Korean traditional fermented seafood 'Jeotgal'.</title>
        <authorList>
            <person name="Yang A.I."/>
            <person name="Shin N.-R."/>
        </authorList>
    </citation>
    <scope>NUCLEOTIDE SEQUENCE [LARGE SCALE GENOMIC DNA]</scope>
    <source>
        <strain evidence="2 3">KCTC43456</strain>
    </source>
</reference>
<proteinExistence type="predicted"/>
<keyword evidence="1" id="KW-0732">Signal</keyword>
<evidence type="ECO:0000313" key="2">
    <source>
        <dbReference type="EMBL" id="MDW0115360.1"/>
    </source>
</evidence>
<sequence length="112" mass="12763">MKVKSFVFSICIFSFILVAGCSSSADWNSRFVVWNGYLYDVSEEYITETDDEIGRVTKYSDKEGTYSGTYSNKYKKGTKLYSIKGVHTDEAIAVEEDGKYRKLINNGKYGEK</sequence>
<feature type="chain" id="PRO_5043891792" description="Lipoprotein" evidence="1">
    <location>
        <begin position="20"/>
        <end position="112"/>
    </location>
</feature>